<evidence type="ECO:0000313" key="6">
    <source>
        <dbReference type="Proteomes" id="UP001175261"/>
    </source>
</evidence>
<dbReference type="CDD" id="cd00590">
    <property type="entry name" value="RRM_SF"/>
    <property type="match status" value="2"/>
</dbReference>
<evidence type="ECO:0000256" key="3">
    <source>
        <dbReference type="SAM" id="MobiDB-lite"/>
    </source>
</evidence>
<feature type="region of interest" description="Disordered" evidence="3">
    <location>
        <begin position="341"/>
        <end position="440"/>
    </location>
</feature>
<dbReference type="GO" id="GO:0003729">
    <property type="term" value="F:mRNA binding"/>
    <property type="evidence" value="ECO:0007669"/>
    <property type="project" value="TreeGrafter"/>
</dbReference>
<dbReference type="GO" id="GO:0005634">
    <property type="term" value="C:nucleus"/>
    <property type="evidence" value="ECO:0007669"/>
    <property type="project" value="TreeGrafter"/>
</dbReference>
<dbReference type="InterPro" id="IPR012677">
    <property type="entry name" value="Nucleotide-bd_a/b_plait_sf"/>
</dbReference>
<feature type="domain" description="RRM" evidence="4">
    <location>
        <begin position="261"/>
        <end position="342"/>
    </location>
</feature>
<gene>
    <name evidence="5" type="ORF">NLU13_0237</name>
</gene>
<reference evidence="5" key="1">
    <citation type="submission" date="2022-10" db="EMBL/GenBank/DDBJ databases">
        <title>Determination and structural analysis of whole genome sequence of Sarocladium strictum F4-1.</title>
        <authorList>
            <person name="Hu L."/>
            <person name="Jiang Y."/>
        </authorList>
    </citation>
    <scope>NUCLEOTIDE SEQUENCE</scope>
    <source>
        <strain evidence="5">F4-1</strain>
    </source>
</reference>
<dbReference type="AlphaFoldDB" id="A0AA39GPG8"/>
<keyword evidence="1 2" id="KW-0694">RNA-binding</keyword>
<dbReference type="Gene3D" id="3.30.70.330">
    <property type="match status" value="2"/>
</dbReference>
<feature type="domain" description="RRM" evidence="4">
    <location>
        <begin position="87"/>
        <end position="164"/>
    </location>
</feature>
<organism evidence="5 6">
    <name type="scientific">Sarocladium strictum</name>
    <name type="common">Black bundle disease fungus</name>
    <name type="synonym">Acremonium strictum</name>
    <dbReference type="NCBI Taxonomy" id="5046"/>
    <lineage>
        <taxon>Eukaryota</taxon>
        <taxon>Fungi</taxon>
        <taxon>Dikarya</taxon>
        <taxon>Ascomycota</taxon>
        <taxon>Pezizomycotina</taxon>
        <taxon>Sordariomycetes</taxon>
        <taxon>Hypocreomycetidae</taxon>
        <taxon>Hypocreales</taxon>
        <taxon>Sarocladiaceae</taxon>
        <taxon>Sarocladium</taxon>
    </lineage>
</organism>
<dbReference type="PANTHER" id="PTHR48025:SF1">
    <property type="entry name" value="RRM DOMAIN-CONTAINING PROTEIN"/>
    <property type="match status" value="1"/>
</dbReference>
<accession>A0AA39GPG8</accession>
<dbReference type="SMART" id="SM00360">
    <property type="entry name" value="RRM"/>
    <property type="match status" value="2"/>
</dbReference>
<dbReference type="Pfam" id="PF00076">
    <property type="entry name" value="RRM_1"/>
    <property type="match status" value="2"/>
</dbReference>
<evidence type="ECO:0000256" key="2">
    <source>
        <dbReference type="PROSITE-ProRule" id="PRU00176"/>
    </source>
</evidence>
<feature type="compositionally biased region" description="Polar residues" evidence="3">
    <location>
        <begin position="389"/>
        <end position="410"/>
    </location>
</feature>
<keyword evidence="6" id="KW-1185">Reference proteome</keyword>
<comment type="caution">
    <text evidence="5">The sequence shown here is derived from an EMBL/GenBank/DDBJ whole genome shotgun (WGS) entry which is preliminary data.</text>
</comment>
<dbReference type="InterPro" id="IPR050502">
    <property type="entry name" value="Euk_RNA-bind_prot"/>
</dbReference>
<evidence type="ECO:0000256" key="1">
    <source>
        <dbReference type="ARBA" id="ARBA00022884"/>
    </source>
</evidence>
<name>A0AA39GPG8_SARSR</name>
<dbReference type="SUPFAM" id="SSF54928">
    <property type="entry name" value="RNA-binding domain, RBD"/>
    <property type="match status" value="2"/>
</dbReference>
<dbReference type="PANTHER" id="PTHR48025">
    <property type="entry name" value="OS02G0815200 PROTEIN"/>
    <property type="match status" value="1"/>
</dbReference>
<dbReference type="InterPro" id="IPR035979">
    <property type="entry name" value="RBD_domain_sf"/>
</dbReference>
<dbReference type="Proteomes" id="UP001175261">
    <property type="component" value="Unassembled WGS sequence"/>
</dbReference>
<dbReference type="EMBL" id="JAPDFR010000001">
    <property type="protein sequence ID" value="KAK0390734.1"/>
    <property type="molecule type" value="Genomic_DNA"/>
</dbReference>
<evidence type="ECO:0000259" key="4">
    <source>
        <dbReference type="PROSITE" id="PS50102"/>
    </source>
</evidence>
<protein>
    <recommendedName>
        <fullName evidence="4">RRM domain-containing protein</fullName>
    </recommendedName>
</protein>
<proteinExistence type="predicted"/>
<sequence>MPFRPERGLTRTNRRRIRVRWRLEDVAADVFTEGTQTASQSTTLTVAAPLLVREAEPNSSSRQRGSAGERYLIHRDFDAQRLYDREFALFVANLPMDMDNVRLEREILQRFRDFGTVFVNVRRRRELPFAFVQYTRREDALMALEHGAGIPIGGRPCRIERVLGDSIFIIRRRVPEQQMTIEEAREMLGPLGEIATAVFVDSSQTSVRVTYRYRDANRQPIKKFEDDPNWTVDSERINVTTRTGLELPANDWQVKYHRQTCTAWFGKMPHTFTEDYLAVLVRPIGEVVSIDFRPSRALPDGSPSTAFAFVEFARPDQVDAAVNQFDGVIIEERRLRVERRRAPHEALHQQPYRNMRRSDERTYTPAHSAGRFTSSGESSASGARFRSGHASTPVRSSMGSRTTQSNSGPRNNHHVMHSREPSSDLPYNRRGNPFHSGGRPGFVQHVREPEHREQVLTAAAFNRWQNGNQASPSRPFQGHRPMPRPSVQSMMPPPPPPPAINQYPAPGGIVPTPQHEVRPIDVSPMHYGGGPYVYAGPAAVQYSPYHPLAQMPPMTAAM</sequence>
<dbReference type="PROSITE" id="PS50102">
    <property type="entry name" value="RRM"/>
    <property type="match status" value="2"/>
</dbReference>
<feature type="compositionally biased region" description="Polar residues" evidence="3">
    <location>
        <begin position="371"/>
        <end position="381"/>
    </location>
</feature>
<feature type="region of interest" description="Disordered" evidence="3">
    <location>
        <begin position="466"/>
        <end position="493"/>
    </location>
</feature>
<evidence type="ECO:0000313" key="5">
    <source>
        <dbReference type="EMBL" id="KAK0390734.1"/>
    </source>
</evidence>
<dbReference type="InterPro" id="IPR000504">
    <property type="entry name" value="RRM_dom"/>
</dbReference>